<comment type="caution">
    <text evidence="2">The sequence shown here is derived from an EMBL/GenBank/DDBJ whole genome shotgun (WGS) entry which is preliminary data.</text>
</comment>
<sequence>MADTGTAQRNLQESMEALVRPYPLRLNLPRKATGNETPTRVYDETARLEACSDYDSEWPPIPRIRVDDNDRSKGPPRYEYDANEKVMRSIKVDAPTFDGEMNPKAYLDWEATMDKFFAWHNMSEERKVRFAKIKLVDQANLFWDNLEQELKDIGRAPIIHWVEMKASLKQKYVPFSYHQRQLDEWHQLRQANMTVNEYIAKFEGYLQRCNAKEDRALTLSRFRSGLRAEI</sequence>
<organism evidence="2 3">
    <name type="scientific">Acer saccharum</name>
    <name type="common">Sugar maple</name>
    <dbReference type="NCBI Taxonomy" id="4024"/>
    <lineage>
        <taxon>Eukaryota</taxon>
        <taxon>Viridiplantae</taxon>
        <taxon>Streptophyta</taxon>
        <taxon>Embryophyta</taxon>
        <taxon>Tracheophyta</taxon>
        <taxon>Spermatophyta</taxon>
        <taxon>Magnoliopsida</taxon>
        <taxon>eudicotyledons</taxon>
        <taxon>Gunneridae</taxon>
        <taxon>Pentapetalae</taxon>
        <taxon>rosids</taxon>
        <taxon>malvids</taxon>
        <taxon>Sapindales</taxon>
        <taxon>Sapindaceae</taxon>
        <taxon>Hippocastanoideae</taxon>
        <taxon>Acereae</taxon>
        <taxon>Acer</taxon>
    </lineage>
</organism>
<accession>A0AA39SC70</accession>
<keyword evidence="3" id="KW-1185">Reference proteome</keyword>
<feature type="domain" description="Retrotransposon gag" evidence="1">
    <location>
        <begin position="130"/>
        <end position="227"/>
    </location>
</feature>
<dbReference type="AlphaFoldDB" id="A0AA39SC70"/>
<name>A0AA39SC70_ACESA</name>
<protein>
    <recommendedName>
        <fullName evidence="1">Retrotransposon gag domain-containing protein</fullName>
    </recommendedName>
</protein>
<dbReference type="PANTHER" id="PTHR35046:SF9">
    <property type="entry name" value="RNA-DIRECTED DNA POLYMERASE"/>
    <property type="match status" value="1"/>
</dbReference>
<reference evidence="2" key="2">
    <citation type="submission" date="2023-06" db="EMBL/GenBank/DDBJ databases">
        <authorList>
            <person name="Swenson N.G."/>
            <person name="Wegrzyn J.L."/>
            <person name="Mcevoy S.L."/>
        </authorList>
    </citation>
    <scope>NUCLEOTIDE SEQUENCE</scope>
    <source>
        <strain evidence="2">NS2018</strain>
        <tissue evidence="2">Leaf</tissue>
    </source>
</reference>
<proteinExistence type="predicted"/>
<dbReference type="InterPro" id="IPR005162">
    <property type="entry name" value="Retrotrans_gag_dom"/>
</dbReference>
<dbReference type="PANTHER" id="PTHR35046">
    <property type="entry name" value="ZINC KNUCKLE (CCHC-TYPE) FAMILY PROTEIN"/>
    <property type="match status" value="1"/>
</dbReference>
<dbReference type="Proteomes" id="UP001168877">
    <property type="component" value="Unassembled WGS sequence"/>
</dbReference>
<gene>
    <name evidence="2" type="ORF">LWI29_002629</name>
</gene>
<dbReference type="EMBL" id="JAUESC010000004">
    <property type="protein sequence ID" value="KAK0595021.1"/>
    <property type="molecule type" value="Genomic_DNA"/>
</dbReference>
<dbReference type="Pfam" id="PF03732">
    <property type="entry name" value="Retrotrans_gag"/>
    <property type="match status" value="1"/>
</dbReference>
<evidence type="ECO:0000313" key="3">
    <source>
        <dbReference type="Proteomes" id="UP001168877"/>
    </source>
</evidence>
<reference evidence="2" key="1">
    <citation type="journal article" date="2022" name="Plant J.">
        <title>Strategies of tolerance reflected in two North American maple genomes.</title>
        <authorList>
            <person name="McEvoy S.L."/>
            <person name="Sezen U.U."/>
            <person name="Trouern-Trend A."/>
            <person name="McMahon S.M."/>
            <person name="Schaberg P.G."/>
            <person name="Yang J."/>
            <person name="Wegrzyn J.L."/>
            <person name="Swenson N.G."/>
        </authorList>
    </citation>
    <scope>NUCLEOTIDE SEQUENCE</scope>
    <source>
        <strain evidence="2">NS2018</strain>
    </source>
</reference>
<evidence type="ECO:0000313" key="2">
    <source>
        <dbReference type="EMBL" id="KAK0595021.1"/>
    </source>
</evidence>
<evidence type="ECO:0000259" key="1">
    <source>
        <dbReference type="Pfam" id="PF03732"/>
    </source>
</evidence>